<comment type="caution">
    <text evidence="2">The sequence shown here is derived from an EMBL/GenBank/DDBJ whole genome shotgun (WGS) entry which is preliminary data.</text>
</comment>
<gene>
    <name evidence="2" type="ORF">Taro_042074</name>
</gene>
<accession>A0A843WHH0</accession>
<name>A0A843WHH0_COLES</name>
<dbReference type="EMBL" id="NMUH01004316">
    <property type="protein sequence ID" value="MQM09209.1"/>
    <property type="molecule type" value="Genomic_DNA"/>
</dbReference>
<keyword evidence="1" id="KW-1133">Transmembrane helix</keyword>
<feature type="transmembrane region" description="Helical" evidence="1">
    <location>
        <begin position="393"/>
        <end position="413"/>
    </location>
</feature>
<keyword evidence="3" id="KW-1185">Reference proteome</keyword>
<evidence type="ECO:0000256" key="1">
    <source>
        <dbReference type="SAM" id="Phobius"/>
    </source>
</evidence>
<keyword evidence="1" id="KW-0472">Membrane</keyword>
<feature type="transmembrane region" description="Helical" evidence="1">
    <location>
        <begin position="532"/>
        <end position="554"/>
    </location>
</feature>
<feature type="transmembrane region" description="Helical" evidence="1">
    <location>
        <begin position="628"/>
        <end position="654"/>
    </location>
</feature>
<dbReference type="Proteomes" id="UP000652761">
    <property type="component" value="Unassembled WGS sequence"/>
</dbReference>
<proteinExistence type="predicted"/>
<evidence type="ECO:0000313" key="2">
    <source>
        <dbReference type="EMBL" id="MQM09209.1"/>
    </source>
</evidence>
<sequence length="957" mass="101238">MCNLSPSGGDRLSATFPSALRSPSSVRGRGWLVSKLVRDPHRILLLGCDALLVAFLFLCHLATGRWPLLGSGLLMLNATVRHVAFRSEGGTLVVATCWRQVGRRLLAQKATHLWSRSGCLIYVLPGGVPGSRDVPCVPALADGPSGVFWKGCRVVTVTWDPQSRASVRGISPSGGRAQVTDLEQKGKTSFSLPRSALVPEPRMEVRRGAVVRPDCGGCGCLVHAGCSLAVSSSVGLVSLASVWFPNLVACPRCRVVLLVGPRPCGGVLRVCFRIVLLWFDPGCSSWHYSSCFRIVVLLPLVGVPAALAGKGLVIPTKPCSRGSPPYSLQVASFLVGSECVAAAAGGTCCERGCCFAHAAVGFVLGLRLWTLVRCSRSFSLLVLVEVRLPQNCVVLISGYCGVAFWVELVIVVLPSRLRCIAWLPYVLVRFSRTVGCCPGENGALVVLVEVLPEPVVLLPLSDVFSLLAICLGCILVMVSRTALGALGGGVVPWTVCLAMVLANLSSCSFFRFLSCAGGTSYVPRIERLVSFLAPYGLCQLVVWVVVLAGQFGAMSRTVATLVAKVPPPCVVLSVPCVPCEAAPVLLVWLACASIVPECVSACASAVLGGTSAGSPRVLLVWVSGGESLSVGLGLFQAIGAVGYCTLSVFSFSLIRALCLEGLRPVWPVLPFLACGFLRVAFGSFGACGGTLYSCSSGLFSCRLEPWCIVLHFGWLLVALSVVRQALVVCLWSRCFSFLWLRSHCVSLSDHEDDLVLWLVGPWYGPNAQFGLLSGVATDKERDGSIRRVLNLKATPCVSLSGCGRILVASEGGTLDVATCWRQVGRHLLAQKVTHLWSCSGCLVSVLPGGIPGSRAVPCVPTLADGPSGVFWKGCRACLCLLSLSWLRSSGVVSVVVATPVLFRCRVLTPDCYFGNPFLGAIHGGTVGCGSLTSWCAEGLLSHCVALAQPWLWVVALL</sequence>
<organism evidence="2 3">
    <name type="scientific">Colocasia esculenta</name>
    <name type="common">Wild taro</name>
    <name type="synonym">Arum esculentum</name>
    <dbReference type="NCBI Taxonomy" id="4460"/>
    <lineage>
        <taxon>Eukaryota</taxon>
        <taxon>Viridiplantae</taxon>
        <taxon>Streptophyta</taxon>
        <taxon>Embryophyta</taxon>
        <taxon>Tracheophyta</taxon>
        <taxon>Spermatophyta</taxon>
        <taxon>Magnoliopsida</taxon>
        <taxon>Liliopsida</taxon>
        <taxon>Araceae</taxon>
        <taxon>Aroideae</taxon>
        <taxon>Colocasieae</taxon>
        <taxon>Colocasia</taxon>
    </lineage>
</organism>
<feature type="transmembrane region" description="Helical" evidence="1">
    <location>
        <begin position="456"/>
        <end position="478"/>
    </location>
</feature>
<dbReference type="AlphaFoldDB" id="A0A843WHH0"/>
<feature type="transmembrane region" description="Helical" evidence="1">
    <location>
        <begin position="712"/>
        <end position="731"/>
    </location>
</feature>
<reference evidence="2" key="1">
    <citation type="submission" date="2017-07" db="EMBL/GenBank/DDBJ databases">
        <title>Taro Niue Genome Assembly and Annotation.</title>
        <authorList>
            <person name="Atibalentja N."/>
            <person name="Keating K."/>
            <person name="Fields C.J."/>
        </authorList>
    </citation>
    <scope>NUCLEOTIDE SEQUENCE</scope>
    <source>
        <strain evidence="2">Niue_2</strain>
        <tissue evidence="2">Leaf</tissue>
    </source>
</reference>
<protein>
    <submittedName>
        <fullName evidence="2">Uncharacterized protein</fullName>
    </submittedName>
</protein>
<keyword evidence="1" id="KW-0812">Transmembrane</keyword>
<feature type="transmembrane region" description="Helical" evidence="1">
    <location>
        <begin position="490"/>
        <end position="512"/>
    </location>
</feature>
<feature type="transmembrane region" description="Helical" evidence="1">
    <location>
        <begin position="666"/>
        <end position="692"/>
    </location>
</feature>
<evidence type="ECO:0000313" key="3">
    <source>
        <dbReference type="Proteomes" id="UP000652761"/>
    </source>
</evidence>